<dbReference type="PANTHER" id="PTHR21312:SF28">
    <property type="entry name" value="OVOINHIBITOR-RELATED"/>
    <property type="match status" value="1"/>
</dbReference>
<dbReference type="Proteomes" id="UP000006643">
    <property type="component" value="Unassembled WGS sequence"/>
</dbReference>
<feature type="signal peptide" evidence="6">
    <location>
        <begin position="1"/>
        <end position="22"/>
    </location>
</feature>
<dbReference type="KEGG" id="pif:PITG_13292"/>
<dbReference type="eggNOG" id="ENOG502RGY1">
    <property type="taxonomic scope" value="Eukaryota"/>
</dbReference>
<evidence type="ECO:0000256" key="1">
    <source>
        <dbReference type="ARBA" id="ARBA00004613"/>
    </source>
</evidence>
<dbReference type="InterPro" id="IPR002350">
    <property type="entry name" value="Kazal_dom"/>
</dbReference>
<dbReference type="OMA" id="TYANICL"/>
<dbReference type="PROSITE" id="PS51465">
    <property type="entry name" value="KAZAL_2"/>
    <property type="match status" value="1"/>
</dbReference>
<dbReference type="GeneID" id="9462463"/>
<dbReference type="SMART" id="SM00280">
    <property type="entry name" value="KAZAL"/>
    <property type="match status" value="1"/>
</dbReference>
<reference evidence="9" key="1">
    <citation type="journal article" date="2009" name="Nature">
        <title>Genome sequence and analysis of the Irish potato famine pathogen Phytophthora infestans.</title>
        <authorList>
            <consortium name="The Broad Institute Genome Sequencing Platform"/>
            <person name="Haas B.J."/>
            <person name="Kamoun S."/>
            <person name="Zody M.C."/>
            <person name="Jiang R.H."/>
            <person name="Handsaker R.E."/>
            <person name="Cano L.M."/>
            <person name="Grabherr M."/>
            <person name="Kodira C.D."/>
            <person name="Raffaele S."/>
            <person name="Torto-Alalibo T."/>
            <person name="Bozkurt T.O."/>
            <person name="Ah-Fong A.M."/>
            <person name="Alvarado L."/>
            <person name="Anderson V.L."/>
            <person name="Armstrong M.R."/>
            <person name="Avrova A."/>
            <person name="Baxter L."/>
            <person name="Beynon J."/>
            <person name="Boevink P.C."/>
            <person name="Bollmann S.R."/>
            <person name="Bos J.I."/>
            <person name="Bulone V."/>
            <person name="Cai G."/>
            <person name="Cakir C."/>
            <person name="Carrington J.C."/>
            <person name="Chawner M."/>
            <person name="Conti L."/>
            <person name="Costanzo S."/>
            <person name="Ewan R."/>
            <person name="Fahlgren N."/>
            <person name="Fischbach M.A."/>
            <person name="Fugelstad J."/>
            <person name="Gilroy E.M."/>
            <person name="Gnerre S."/>
            <person name="Green P.J."/>
            <person name="Grenville-Briggs L.J."/>
            <person name="Griffith J."/>
            <person name="Grunwald N.J."/>
            <person name="Horn K."/>
            <person name="Horner N.R."/>
            <person name="Hu C.H."/>
            <person name="Huitema E."/>
            <person name="Jeong D.H."/>
            <person name="Jones A.M."/>
            <person name="Jones J.D."/>
            <person name="Jones R.W."/>
            <person name="Karlsson E.K."/>
            <person name="Kunjeti S.G."/>
            <person name="Lamour K."/>
            <person name="Liu Z."/>
            <person name="Ma L."/>
            <person name="Maclean D."/>
            <person name="Chibucos M.C."/>
            <person name="McDonald H."/>
            <person name="McWalters J."/>
            <person name="Meijer H.J."/>
            <person name="Morgan W."/>
            <person name="Morris P.F."/>
            <person name="Munro C.A."/>
            <person name="O'Neill K."/>
            <person name="Ospina-Giraldo M."/>
            <person name="Pinzon A."/>
            <person name="Pritchard L."/>
            <person name="Ramsahoye B."/>
            <person name="Ren Q."/>
            <person name="Restrepo S."/>
            <person name="Roy S."/>
            <person name="Sadanandom A."/>
            <person name="Savidor A."/>
            <person name="Schornack S."/>
            <person name="Schwartz D.C."/>
            <person name="Schumann U.D."/>
            <person name="Schwessinger B."/>
            <person name="Seyer L."/>
            <person name="Sharpe T."/>
            <person name="Silvar C."/>
            <person name="Song J."/>
            <person name="Studholme D.J."/>
            <person name="Sykes S."/>
            <person name="Thines M."/>
            <person name="van de Vondervoort P.J."/>
            <person name="Phuntumart V."/>
            <person name="Wawra S."/>
            <person name="Weide R."/>
            <person name="Win J."/>
            <person name="Young C."/>
            <person name="Zhou S."/>
            <person name="Fry W."/>
            <person name="Meyers B.C."/>
            <person name="van West P."/>
            <person name="Ristaino J."/>
            <person name="Govers F."/>
            <person name="Birch P.R."/>
            <person name="Whisson S.C."/>
            <person name="Judelson H.S."/>
            <person name="Nusbaum C."/>
        </authorList>
    </citation>
    <scope>NUCLEOTIDE SEQUENCE [LARGE SCALE GENOMIC DNA]</scope>
    <source>
        <strain evidence="9">T30-4</strain>
    </source>
</reference>
<feature type="domain" description="Kazal-like" evidence="7">
    <location>
        <begin position="29"/>
        <end position="80"/>
    </location>
</feature>
<keyword evidence="3" id="KW-0646">Protease inhibitor</keyword>
<dbReference type="GO" id="GO:0005576">
    <property type="term" value="C:extracellular region"/>
    <property type="evidence" value="ECO:0007669"/>
    <property type="project" value="UniProtKB-SubCell"/>
</dbReference>
<organism evidence="8 9">
    <name type="scientific">Phytophthora infestans (strain T30-4)</name>
    <name type="common">Potato late blight agent</name>
    <dbReference type="NCBI Taxonomy" id="403677"/>
    <lineage>
        <taxon>Eukaryota</taxon>
        <taxon>Sar</taxon>
        <taxon>Stramenopiles</taxon>
        <taxon>Oomycota</taxon>
        <taxon>Peronosporomycetes</taxon>
        <taxon>Peronosporales</taxon>
        <taxon>Peronosporaceae</taxon>
        <taxon>Phytophthora</taxon>
    </lineage>
</organism>
<keyword evidence="6" id="KW-0732">Signal</keyword>
<protein>
    <submittedName>
        <fullName evidence="8">Protease inhibitor Epi9</fullName>
    </submittedName>
</protein>
<evidence type="ECO:0000256" key="2">
    <source>
        <dbReference type="ARBA" id="ARBA00022525"/>
    </source>
</evidence>
<evidence type="ECO:0000256" key="4">
    <source>
        <dbReference type="ARBA" id="ARBA00022900"/>
    </source>
</evidence>
<dbReference type="AlphaFoldDB" id="D0NLM1"/>
<dbReference type="CDD" id="cd00104">
    <property type="entry name" value="KAZAL_FS"/>
    <property type="match status" value="1"/>
</dbReference>
<sequence length="80" mass="8757">MNANTLVVFAVVALLQLTSASARLGEAQIYTGDKCPTRCTRDYRPICGSDGITYANKCLFKVGQCLDPSLKKFHKGKCKQ</sequence>
<accession>D0NLM1</accession>
<dbReference type="PRINTS" id="PR00290">
    <property type="entry name" value="KAZALINHBTR"/>
</dbReference>
<evidence type="ECO:0000313" key="8">
    <source>
        <dbReference type="EMBL" id="EEY60568.1"/>
    </source>
</evidence>
<dbReference type="OrthoDB" id="88691at2759"/>
<dbReference type="InterPro" id="IPR036058">
    <property type="entry name" value="Kazal_dom_sf"/>
</dbReference>
<dbReference type="InterPro" id="IPR001239">
    <property type="entry name" value="Prot_inh_Kazal-m"/>
</dbReference>
<proteinExistence type="predicted"/>
<evidence type="ECO:0000256" key="5">
    <source>
        <dbReference type="ARBA" id="ARBA00023157"/>
    </source>
</evidence>
<comment type="subcellular location">
    <subcellularLocation>
        <location evidence="1">Secreted</location>
    </subcellularLocation>
</comment>
<feature type="chain" id="PRO_5003013497" evidence="6">
    <location>
        <begin position="23"/>
        <end position="80"/>
    </location>
</feature>
<name>D0NLM1_PHYIT</name>
<keyword evidence="5" id="KW-1015">Disulfide bond</keyword>
<dbReference type="RefSeq" id="XP_002899941.1">
    <property type="nucleotide sequence ID" value="XM_002899895.1"/>
</dbReference>
<evidence type="ECO:0000259" key="7">
    <source>
        <dbReference type="PROSITE" id="PS51465"/>
    </source>
</evidence>
<dbReference type="SUPFAM" id="SSF100895">
    <property type="entry name" value="Kazal-type serine protease inhibitors"/>
    <property type="match status" value="1"/>
</dbReference>
<gene>
    <name evidence="8" type="ORF">PITG_13292</name>
</gene>
<evidence type="ECO:0000256" key="3">
    <source>
        <dbReference type="ARBA" id="ARBA00022690"/>
    </source>
</evidence>
<evidence type="ECO:0000256" key="6">
    <source>
        <dbReference type="SAM" id="SignalP"/>
    </source>
</evidence>
<dbReference type="EMBL" id="DS028145">
    <property type="protein sequence ID" value="EEY60568.1"/>
    <property type="molecule type" value="Genomic_DNA"/>
</dbReference>
<dbReference type="Pfam" id="PF00050">
    <property type="entry name" value="Kazal_1"/>
    <property type="match status" value="1"/>
</dbReference>
<dbReference type="PANTHER" id="PTHR21312">
    <property type="entry name" value="SERINE PROTEASE INHIBITOR"/>
    <property type="match status" value="1"/>
</dbReference>
<dbReference type="HOGENOM" id="CLU_169765_5_2_1"/>
<keyword evidence="4" id="KW-0722">Serine protease inhibitor</keyword>
<dbReference type="VEuPathDB" id="FungiDB:PITG_13292"/>
<dbReference type="MEROPS" id="I01.015"/>
<dbReference type="Gene3D" id="3.30.60.30">
    <property type="match status" value="1"/>
</dbReference>
<dbReference type="InParanoid" id="D0NLM1"/>
<dbReference type="GO" id="GO:0004867">
    <property type="term" value="F:serine-type endopeptidase inhibitor activity"/>
    <property type="evidence" value="ECO:0007669"/>
    <property type="project" value="UniProtKB-KW"/>
</dbReference>
<keyword evidence="2" id="KW-0964">Secreted</keyword>
<evidence type="ECO:0000313" key="9">
    <source>
        <dbReference type="Proteomes" id="UP000006643"/>
    </source>
</evidence>
<keyword evidence="9" id="KW-1185">Reference proteome</keyword>